<organism evidence="2 3">
    <name type="scientific">Teredinibacter turnerae (strain ATCC 39867 / T7901)</name>
    <dbReference type="NCBI Taxonomy" id="377629"/>
    <lineage>
        <taxon>Bacteria</taxon>
        <taxon>Pseudomonadati</taxon>
        <taxon>Pseudomonadota</taxon>
        <taxon>Gammaproteobacteria</taxon>
        <taxon>Cellvibrionales</taxon>
        <taxon>Cellvibrionaceae</taxon>
        <taxon>Teredinibacter</taxon>
    </lineage>
</organism>
<keyword evidence="3" id="KW-1185">Reference proteome</keyword>
<dbReference type="HOGENOM" id="CLU_666718_0_0_6"/>
<reference evidence="2 3" key="1">
    <citation type="journal article" date="2009" name="PLoS ONE">
        <title>The complete genome of Teredinibacter turnerae T7901: an intracellular endosymbiont of marine wood-boring bivalves (shipworms).</title>
        <authorList>
            <person name="Yang J.C."/>
            <person name="Madupu R."/>
            <person name="Durkin A.S."/>
            <person name="Ekborg N.A."/>
            <person name="Pedamallu C.S."/>
            <person name="Hostetler J.B."/>
            <person name="Radune D."/>
            <person name="Toms B.S."/>
            <person name="Henrissat B."/>
            <person name="Coutinho P.M."/>
            <person name="Schwarz S."/>
            <person name="Field L."/>
            <person name="Trindade-Silva A.E."/>
            <person name="Soares C.A.G."/>
            <person name="Elshahawi S."/>
            <person name="Hanora A."/>
            <person name="Schmidt E.W."/>
            <person name="Haygood M.G."/>
            <person name="Posfai J."/>
            <person name="Benner J."/>
            <person name="Madinger C."/>
            <person name="Nove J."/>
            <person name="Anton B."/>
            <person name="Chaudhary K."/>
            <person name="Foster J."/>
            <person name="Holman A."/>
            <person name="Kumar S."/>
            <person name="Lessard P.A."/>
            <person name="Luyten Y.A."/>
            <person name="Slatko B."/>
            <person name="Wood N."/>
            <person name="Wu B."/>
            <person name="Teplitski M."/>
            <person name="Mougous J.D."/>
            <person name="Ward N."/>
            <person name="Eisen J.A."/>
            <person name="Badger J.H."/>
            <person name="Distel D.L."/>
        </authorList>
    </citation>
    <scope>NUCLEOTIDE SEQUENCE [LARGE SCALE GENOMIC DNA]</scope>
    <source>
        <strain evidence="3">ATCC 39867 / T7901</strain>
    </source>
</reference>
<evidence type="ECO:0000256" key="1">
    <source>
        <dbReference type="SAM" id="SignalP"/>
    </source>
</evidence>
<evidence type="ECO:0000313" key="2">
    <source>
        <dbReference type="EMBL" id="ACR11338.1"/>
    </source>
</evidence>
<dbReference type="EMBL" id="CP001614">
    <property type="protein sequence ID" value="ACR11338.1"/>
    <property type="molecule type" value="Genomic_DNA"/>
</dbReference>
<dbReference type="KEGG" id="ttu:TERTU_0061"/>
<feature type="signal peptide" evidence="1">
    <location>
        <begin position="1"/>
        <end position="21"/>
    </location>
</feature>
<gene>
    <name evidence="2" type="ordered locus">TERTU_0061</name>
</gene>
<accession>C5BKS1</accession>
<keyword evidence="1" id="KW-0732">Signal</keyword>
<feature type="chain" id="PRO_5002946998" description="Lipoprotein" evidence="1">
    <location>
        <begin position="22"/>
        <end position="426"/>
    </location>
</feature>
<evidence type="ECO:0000313" key="3">
    <source>
        <dbReference type="Proteomes" id="UP000009080"/>
    </source>
</evidence>
<dbReference type="eggNOG" id="ENOG502Z7NR">
    <property type="taxonomic scope" value="Bacteria"/>
</dbReference>
<dbReference type="RefSeq" id="WP_015817450.1">
    <property type="nucleotide sequence ID" value="NC_012997.1"/>
</dbReference>
<evidence type="ECO:0008006" key="4">
    <source>
        <dbReference type="Google" id="ProtNLM"/>
    </source>
</evidence>
<name>C5BKS1_TERTT</name>
<dbReference type="Proteomes" id="UP000009080">
    <property type="component" value="Chromosome"/>
</dbReference>
<dbReference type="AlphaFoldDB" id="C5BKS1"/>
<proteinExistence type="predicted"/>
<sequence length="426" mass="46699">MKFNTTPIFLASLLLTSGALAPSVNSKPLPKDNAHNVVTLVDLKDFPSWFHEAINREKSVKKKSSLKIKKFNINEKVLGKLKLQESSDTTWYYTIDIGTDSPVECYVFTEFDGPANSLHSMIENSLSAIAELNKKPLSSRYTSALGVGLVGDTPYLALDTLYSVGEGKNKASGILKGLSAATNNSLQICTHNELGYKKAFLNVFTSFINAFIASEENQEFFESVFVMSINDLPLGYAREKYALDEDGDIVLHTDSAMLAPVDASSVARSDSGAREWSMKDGSMINKVSYSIENNVLASSFSLEMRDSKWHVSGELQGKPVNAVLEHNNWLLSGYGSYLAAIELQKSDKISESYPMWVPEADPTSALKVVLSKTPKDPTANLKIDMGPMVMKFLAEKSGIFKHGTIAQGPITIGLQQLYVKGEPQLP</sequence>
<dbReference type="OrthoDB" id="5740488at2"/>
<protein>
    <recommendedName>
        <fullName evidence="4">Lipoprotein</fullName>
    </recommendedName>
</protein>